<keyword evidence="8 11" id="KW-0378">Hydrolase</keyword>
<dbReference type="GO" id="GO:0005737">
    <property type="term" value="C:cytoplasm"/>
    <property type="evidence" value="ECO:0007669"/>
    <property type="project" value="UniProtKB-SubCell"/>
</dbReference>
<evidence type="ECO:0000256" key="3">
    <source>
        <dbReference type="ARBA" id="ARBA00022552"/>
    </source>
</evidence>
<evidence type="ECO:0000313" key="15">
    <source>
        <dbReference type="Proteomes" id="UP000035996"/>
    </source>
</evidence>
<dbReference type="AlphaFoldDB" id="A0A0J6FNL8"/>
<dbReference type="Pfam" id="PF13331">
    <property type="entry name" value="DUF4093"/>
    <property type="match status" value="1"/>
</dbReference>
<dbReference type="InterPro" id="IPR004466">
    <property type="entry name" value="RNase_M5"/>
</dbReference>
<keyword evidence="7 11" id="KW-0255">Endonuclease</keyword>
<keyword evidence="15" id="KW-1185">Reference proteome</keyword>
<dbReference type="SUPFAM" id="SSF110455">
    <property type="entry name" value="Toprim domain"/>
    <property type="match status" value="1"/>
</dbReference>
<keyword evidence="4 11" id="KW-0540">Nuclease</keyword>
<proteinExistence type="inferred from homology"/>
<dbReference type="InterPro" id="IPR025156">
    <property type="entry name" value="RNase_M5_C"/>
</dbReference>
<protein>
    <recommendedName>
        <fullName evidence="11 12">Ribonuclease M5</fullName>
        <ecNumber evidence="11 12">3.1.26.8</ecNumber>
    </recommendedName>
    <alternativeName>
        <fullName evidence="11">RNase M5</fullName>
    </alternativeName>
    <alternativeName>
        <fullName evidence="11">Ribosomal RNA terminal maturase M5</fullName>
    </alternativeName>
</protein>
<keyword evidence="2 11" id="KW-0690">Ribosome biogenesis</keyword>
<dbReference type="Gene3D" id="3.40.1360.10">
    <property type="match status" value="1"/>
</dbReference>
<keyword evidence="10 11" id="KW-0694">RNA-binding</keyword>
<keyword evidence="3 11" id="KW-0698">rRNA processing</keyword>
<dbReference type="PANTHER" id="PTHR39156">
    <property type="entry name" value="RIBONUCLEASE M5"/>
    <property type="match status" value="1"/>
</dbReference>
<evidence type="ECO:0000313" key="14">
    <source>
        <dbReference type="EMBL" id="KMM35977.1"/>
    </source>
</evidence>
<evidence type="ECO:0000256" key="1">
    <source>
        <dbReference type="ARBA" id="ARBA00022490"/>
    </source>
</evidence>
<gene>
    <name evidence="11" type="primary">rnmV</name>
    <name evidence="14" type="ORF">AB986_19790</name>
</gene>
<dbReference type="CDD" id="cd01027">
    <property type="entry name" value="TOPRIM_RNase_M5_like"/>
    <property type="match status" value="1"/>
</dbReference>
<dbReference type="GO" id="GO:0046872">
    <property type="term" value="F:metal ion binding"/>
    <property type="evidence" value="ECO:0007669"/>
    <property type="project" value="UniProtKB-KW"/>
</dbReference>
<dbReference type="EMBL" id="LELK01000012">
    <property type="protein sequence ID" value="KMM35977.1"/>
    <property type="molecule type" value="Genomic_DNA"/>
</dbReference>
<dbReference type="OrthoDB" id="9791329at2"/>
<dbReference type="PANTHER" id="PTHR39156:SF1">
    <property type="entry name" value="RIBONUCLEASE M5"/>
    <property type="match status" value="1"/>
</dbReference>
<evidence type="ECO:0000256" key="6">
    <source>
        <dbReference type="ARBA" id="ARBA00022730"/>
    </source>
</evidence>
<dbReference type="GO" id="GO:0019843">
    <property type="term" value="F:rRNA binding"/>
    <property type="evidence" value="ECO:0007669"/>
    <property type="project" value="UniProtKB-KW"/>
</dbReference>
<dbReference type="RefSeq" id="WP_048313379.1">
    <property type="nucleotide sequence ID" value="NZ_CP119526.1"/>
</dbReference>
<keyword evidence="6 11" id="KW-0699">rRNA-binding</keyword>
<comment type="catalytic activity">
    <reaction evidence="11">
        <text>Endonucleolytic cleavage of RNA, removing 21 and 42 nucleotides, respectively, from the 5'- and 3'-termini of a 5S-rRNA precursor.</text>
        <dbReference type="EC" id="3.1.26.8"/>
    </reaction>
</comment>
<evidence type="ECO:0000256" key="4">
    <source>
        <dbReference type="ARBA" id="ARBA00022722"/>
    </source>
</evidence>
<evidence type="ECO:0000256" key="7">
    <source>
        <dbReference type="ARBA" id="ARBA00022759"/>
    </source>
</evidence>
<comment type="function">
    <text evidence="11">Required for correct processing of both the 5' and 3' ends of 5S rRNA precursor. Cleaves both sides of a double-stranded region yielding mature 5S rRNA in one step.</text>
</comment>
<keyword evidence="5" id="KW-0479">Metal-binding</keyword>
<dbReference type="FunFam" id="3.40.1360.10:FF:000006">
    <property type="entry name" value="Ribonuclease M5"/>
    <property type="match status" value="1"/>
</dbReference>
<evidence type="ECO:0000256" key="5">
    <source>
        <dbReference type="ARBA" id="ARBA00022723"/>
    </source>
</evidence>
<dbReference type="NCBIfam" id="TIGR00334">
    <property type="entry name" value="5S_RNA_mat_M5"/>
    <property type="match status" value="1"/>
</dbReference>
<evidence type="ECO:0000256" key="9">
    <source>
        <dbReference type="ARBA" id="ARBA00022842"/>
    </source>
</evidence>
<keyword evidence="9" id="KW-0460">Magnesium</keyword>
<dbReference type="STRING" id="157733.AB986_19790"/>
<dbReference type="SMART" id="SM00493">
    <property type="entry name" value="TOPRIM"/>
    <property type="match status" value="1"/>
</dbReference>
<dbReference type="InterPro" id="IPR034141">
    <property type="entry name" value="TOPRIM_RNase_M5-like"/>
</dbReference>
<evidence type="ECO:0000256" key="10">
    <source>
        <dbReference type="ARBA" id="ARBA00022884"/>
    </source>
</evidence>
<comment type="subcellular location">
    <subcellularLocation>
        <location evidence="11">Cytoplasm</location>
    </subcellularLocation>
</comment>
<evidence type="ECO:0000256" key="11">
    <source>
        <dbReference type="HAMAP-Rule" id="MF_01469"/>
    </source>
</evidence>
<evidence type="ECO:0000259" key="13">
    <source>
        <dbReference type="PROSITE" id="PS50880"/>
    </source>
</evidence>
<feature type="domain" description="Toprim" evidence="13">
    <location>
        <begin position="4"/>
        <end position="90"/>
    </location>
</feature>
<dbReference type="PROSITE" id="PS50880">
    <property type="entry name" value="TOPRIM"/>
    <property type="match status" value="1"/>
</dbReference>
<comment type="similarity">
    <text evidence="11">Belongs to the ribonuclease M5 family.</text>
</comment>
<dbReference type="EC" id="3.1.26.8" evidence="11 12"/>
<sequence>MKIKEIIIVEGKNDTLAVKRAVDADTLETNGSEISEETLQRIELAWKRRGVIVFTDPDYPGTRIRQIISERLPSCKHAFLNKKHAISSNGKKVGIEHASITDIQEAILSVREEIEAPKVIIEWQDLITAGLVVGERAKARRKALGDRLQMGYMNGKQLYKRLQMFQISRDEFNRALVDVLQEEEE</sequence>
<dbReference type="HAMAP" id="MF_01469">
    <property type="entry name" value="RNase_M5"/>
    <property type="match status" value="1"/>
</dbReference>
<organism evidence="14 15">
    <name type="scientific">Guptibacillus hwajinpoensis</name>
    <dbReference type="NCBI Taxonomy" id="208199"/>
    <lineage>
        <taxon>Bacteria</taxon>
        <taxon>Bacillati</taxon>
        <taxon>Bacillota</taxon>
        <taxon>Bacilli</taxon>
        <taxon>Bacillales</taxon>
        <taxon>Guptibacillaceae</taxon>
        <taxon>Guptibacillus</taxon>
    </lineage>
</organism>
<dbReference type="InterPro" id="IPR006171">
    <property type="entry name" value="TOPRIM_dom"/>
</dbReference>
<dbReference type="GO" id="GO:0043822">
    <property type="term" value="F:ribonuclease M5 activity"/>
    <property type="evidence" value="ECO:0007669"/>
    <property type="project" value="UniProtKB-UniRule"/>
</dbReference>
<evidence type="ECO:0000256" key="8">
    <source>
        <dbReference type="ARBA" id="ARBA00022801"/>
    </source>
</evidence>
<dbReference type="PATRIC" id="fig|157733.3.peg.2118"/>
<evidence type="ECO:0000256" key="2">
    <source>
        <dbReference type="ARBA" id="ARBA00022517"/>
    </source>
</evidence>
<dbReference type="Proteomes" id="UP000035996">
    <property type="component" value="Unassembled WGS sequence"/>
</dbReference>
<keyword evidence="1 11" id="KW-0963">Cytoplasm</keyword>
<accession>A0A0J6FNL8</accession>
<name>A0A0J6FNL8_9BACL</name>
<reference evidence="14" key="1">
    <citation type="submission" date="2015-06" db="EMBL/GenBank/DDBJ databases">
        <authorList>
            <person name="Liu B."/>
            <person name="Wang J."/>
            <person name="Zhu Y."/>
            <person name="Liu G."/>
            <person name="Chen Q."/>
            <person name="Zheng C."/>
            <person name="Che J."/>
            <person name="Ge C."/>
            <person name="Shi H."/>
            <person name="Pan Z."/>
            <person name="Liu X."/>
        </authorList>
    </citation>
    <scope>NUCLEOTIDE SEQUENCE [LARGE SCALE GENOMIC DNA]</scope>
    <source>
        <strain evidence="14">DSM 16346</strain>
    </source>
</reference>
<comment type="caution">
    <text evidence="14">The sequence shown here is derived from an EMBL/GenBank/DDBJ whole genome shotgun (WGS) entry which is preliminary data.</text>
</comment>
<dbReference type="Pfam" id="PF01751">
    <property type="entry name" value="Toprim"/>
    <property type="match status" value="1"/>
</dbReference>
<dbReference type="GO" id="GO:0006364">
    <property type="term" value="P:rRNA processing"/>
    <property type="evidence" value="ECO:0007669"/>
    <property type="project" value="UniProtKB-UniRule"/>
</dbReference>
<evidence type="ECO:0000256" key="12">
    <source>
        <dbReference type="NCBIfam" id="TIGR00334"/>
    </source>
</evidence>